<keyword evidence="2" id="KW-0812">Transmembrane</keyword>
<dbReference type="GO" id="GO:0032259">
    <property type="term" value="P:methylation"/>
    <property type="evidence" value="ECO:0007669"/>
    <property type="project" value="UniProtKB-KW"/>
</dbReference>
<dbReference type="PANTHER" id="PTHR43591">
    <property type="entry name" value="METHYLTRANSFERASE"/>
    <property type="match status" value="1"/>
</dbReference>
<dbReference type="InterPro" id="IPR029063">
    <property type="entry name" value="SAM-dependent_MTases_sf"/>
</dbReference>
<accession>A0A6N6MLV1</accession>
<feature type="transmembrane region" description="Helical" evidence="2">
    <location>
        <begin position="149"/>
        <end position="168"/>
    </location>
</feature>
<dbReference type="Gene3D" id="3.40.50.150">
    <property type="entry name" value="Vaccinia Virus protein VP39"/>
    <property type="match status" value="1"/>
</dbReference>
<keyword evidence="4" id="KW-0489">Methyltransferase</keyword>
<dbReference type="Proteomes" id="UP000441523">
    <property type="component" value="Unassembled WGS sequence"/>
</dbReference>
<feature type="region of interest" description="Disordered" evidence="1">
    <location>
        <begin position="214"/>
        <end position="239"/>
    </location>
</feature>
<dbReference type="RefSeq" id="WP_150965735.1">
    <property type="nucleotide sequence ID" value="NZ_VZZJ01000024.1"/>
</dbReference>
<keyword evidence="2" id="KW-1133">Transmembrane helix</keyword>
<reference evidence="4 5" key="1">
    <citation type="submission" date="2019-09" db="EMBL/GenBank/DDBJ databases">
        <title>YIM 132548 draft genome.</title>
        <authorList>
            <person name="Jiang L."/>
        </authorList>
    </citation>
    <scope>NUCLEOTIDE SEQUENCE [LARGE SCALE GENOMIC DNA]</scope>
    <source>
        <strain evidence="4 5">YIM 132548</strain>
    </source>
</reference>
<dbReference type="CDD" id="cd02440">
    <property type="entry name" value="AdoMet_MTases"/>
    <property type="match status" value="1"/>
</dbReference>
<evidence type="ECO:0000313" key="4">
    <source>
        <dbReference type="EMBL" id="KAB1070757.1"/>
    </source>
</evidence>
<dbReference type="SUPFAM" id="SSF53335">
    <property type="entry name" value="S-adenosyl-L-methionine-dependent methyltransferases"/>
    <property type="match status" value="1"/>
</dbReference>
<evidence type="ECO:0000256" key="2">
    <source>
        <dbReference type="SAM" id="Phobius"/>
    </source>
</evidence>
<dbReference type="InterPro" id="IPR013216">
    <property type="entry name" value="Methyltransf_11"/>
</dbReference>
<dbReference type="GO" id="GO:0008757">
    <property type="term" value="F:S-adenosylmethionine-dependent methyltransferase activity"/>
    <property type="evidence" value="ECO:0007669"/>
    <property type="project" value="InterPro"/>
</dbReference>
<feature type="compositionally biased region" description="Basic and acidic residues" evidence="1">
    <location>
        <begin position="229"/>
        <end position="239"/>
    </location>
</feature>
<dbReference type="EMBL" id="VZZJ01000024">
    <property type="protein sequence ID" value="KAB1070757.1"/>
    <property type="molecule type" value="Genomic_DNA"/>
</dbReference>
<keyword evidence="5" id="KW-1185">Reference proteome</keyword>
<keyword evidence="4" id="KW-0808">Transferase</keyword>
<sequence length="239" mass="26401">MSDSSEYHHLELEIALNPADQRHILPPVRPDQLRILDIGCGMGQTLRALRLGMSAEGWGIDVDFEAIALGNRLAAENIHLLVGAGETLPFPNGYFDLVFSRVALPYMVLPTAFSEIARVLRTGGEVWCVLHPPRMLLDRCREKFWKLDLPGLAYCVFIALNSLLLYALGRQMRVMGLCETVQTPGRVWRLMTAVGLRSIPVDRSPFMVVRAIKMQGSPGPAPGRTTSTGDEHRPGDPCG</sequence>
<dbReference type="AlphaFoldDB" id="A0A6N6MLV1"/>
<proteinExistence type="predicted"/>
<name>A0A6N6MLV1_9HYPH</name>
<protein>
    <submittedName>
        <fullName evidence="4">Class I SAM-dependent methyltransferase</fullName>
    </submittedName>
</protein>
<keyword evidence="2" id="KW-0472">Membrane</keyword>
<feature type="domain" description="Methyltransferase type 11" evidence="3">
    <location>
        <begin position="36"/>
        <end position="127"/>
    </location>
</feature>
<organism evidence="4 5">
    <name type="scientific">Methylobacterium planeticum</name>
    <dbReference type="NCBI Taxonomy" id="2615211"/>
    <lineage>
        <taxon>Bacteria</taxon>
        <taxon>Pseudomonadati</taxon>
        <taxon>Pseudomonadota</taxon>
        <taxon>Alphaproteobacteria</taxon>
        <taxon>Hyphomicrobiales</taxon>
        <taxon>Methylobacteriaceae</taxon>
        <taxon>Methylobacterium</taxon>
    </lineage>
</organism>
<gene>
    <name evidence="4" type="ORF">F6X51_21535</name>
</gene>
<dbReference type="Pfam" id="PF08241">
    <property type="entry name" value="Methyltransf_11"/>
    <property type="match status" value="1"/>
</dbReference>
<evidence type="ECO:0000256" key="1">
    <source>
        <dbReference type="SAM" id="MobiDB-lite"/>
    </source>
</evidence>
<evidence type="ECO:0000259" key="3">
    <source>
        <dbReference type="Pfam" id="PF08241"/>
    </source>
</evidence>
<evidence type="ECO:0000313" key="5">
    <source>
        <dbReference type="Proteomes" id="UP000441523"/>
    </source>
</evidence>
<comment type="caution">
    <text evidence="4">The sequence shown here is derived from an EMBL/GenBank/DDBJ whole genome shotgun (WGS) entry which is preliminary data.</text>
</comment>